<evidence type="ECO:0000313" key="2">
    <source>
        <dbReference type="Proteomes" id="UP000661435"/>
    </source>
</evidence>
<organism evidence="1 2">
    <name type="scientific">Lawsonibacter hominis</name>
    <dbReference type="NCBI Taxonomy" id="2763053"/>
    <lineage>
        <taxon>Bacteria</taxon>
        <taxon>Bacillati</taxon>
        <taxon>Bacillota</taxon>
        <taxon>Clostridia</taxon>
        <taxon>Eubacteriales</taxon>
        <taxon>Oscillospiraceae</taxon>
        <taxon>Lawsonibacter</taxon>
    </lineage>
</organism>
<name>A0A8J6J6C7_9FIRM</name>
<dbReference type="RefSeq" id="WP_186907396.1">
    <property type="nucleotide sequence ID" value="NZ_JACOPP010000007.1"/>
</dbReference>
<gene>
    <name evidence="1" type="ORF">H8S57_07145</name>
</gene>
<protein>
    <submittedName>
        <fullName evidence="1">Uncharacterized protein</fullName>
    </submittedName>
</protein>
<dbReference type="AlphaFoldDB" id="A0A8J6J6C7"/>
<reference evidence="1" key="1">
    <citation type="submission" date="2020-08" db="EMBL/GenBank/DDBJ databases">
        <title>Genome public.</title>
        <authorList>
            <person name="Liu C."/>
            <person name="Sun Q."/>
        </authorList>
    </citation>
    <scope>NUCLEOTIDE SEQUENCE</scope>
    <source>
        <strain evidence="1">NSJ-51</strain>
    </source>
</reference>
<evidence type="ECO:0000313" key="1">
    <source>
        <dbReference type="EMBL" id="MBC5733501.1"/>
    </source>
</evidence>
<accession>A0A8J6J6C7</accession>
<dbReference type="Proteomes" id="UP000661435">
    <property type="component" value="Unassembled WGS sequence"/>
</dbReference>
<sequence length="59" mass="6773">MDRKTAEQRRSLAQTEDLDRLKGQYQCVSDSVLLKWMQAVTGTHREAMAAVLRERGHTV</sequence>
<dbReference type="EMBL" id="JACOPP010000007">
    <property type="protein sequence ID" value="MBC5733501.1"/>
    <property type="molecule type" value="Genomic_DNA"/>
</dbReference>
<keyword evidence="2" id="KW-1185">Reference proteome</keyword>
<comment type="caution">
    <text evidence="1">The sequence shown here is derived from an EMBL/GenBank/DDBJ whole genome shotgun (WGS) entry which is preliminary data.</text>
</comment>
<proteinExistence type="predicted"/>